<name>A0A8H2PV81_9MICO</name>
<dbReference type="EMBL" id="VFRA01000001">
    <property type="protein sequence ID" value="TQO20572.1"/>
    <property type="molecule type" value="Genomic_DNA"/>
</dbReference>
<evidence type="ECO:0000256" key="2">
    <source>
        <dbReference type="ARBA" id="ARBA00023027"/>
    </source>
</evidence>
<proteinExistence type="predicted"/>
<dbReference type="PANTHER" id="PTHR43476">
    <property type="entry name" value="3-(3-HYDROXY-PHENYL)PROPIONATE/3-HYDROXYCINNAMIC ACID HYDROXYLASE"/>
    <property type="match status" value="1"/>
</dbReference>
<comment type="caution">
    <text evidence="4">The sequence shown here is derived from an EMBL/GenBank/DDBJ whole genome shotgun (WGS) entry which is preliminary data.</text>
</comment>
<dbReference type="Pfam" id="PF01494">
    <property type="entry name" value="FAD_binding_3"/>
    <property type="match status" value="1"/>
</dbReference>
<dbReference type="InterPro" id="IPR002938">
    <property type="entry name" value="FAD-bd"/>
</dbReference>
<protein>
    <submittedName>
        <fullName evidence="4">p-hydroxybenzoate 3-monooxygenase</fullName>
    </submittedName>
</protein>
<sequence length="413" mass="46027">MKPGFRRIHSSRNGSMMTQHIRTQVGILGAGPAGLLLAHLLHKAGIDSVVIDTKSREEIEGTVKAGIVESPAAEVLSQSGVSDRIYSEGMKHDGIEFHFDGTAHRFDFQKHTGKSAYLYPQHEVLKDLIAARIRDGVTPLFSHTATAILDAESSQPRIVGTNAVGEGFEIAADIVVGADGSSSVARSFVNKDRNSSYFREYPFAWYGVLVKAPPSFDELIYSRSEDGFVLISTRDRDVQRMYFQCDPELDAASVSDEEIWRKLQAGIAGVELTRGPIFRKDVLRFRSFVAKELRNGHVFLMGDAAHTVPPTGAKGMNLAFSDVLWLNEALREYFRSGSESLMDAYPENAMKRIWKAQHFSYWMTTMLHVAPDASEFDKKRQLGELRSVTESAAANAYLSEGYVGWDYEADDWR</sequence>
<dbReference type="InterPro" id="IPR050631">
    <property type="entry name" value="PheA/TfdB_FAD_monoxygenase"/>
</dbReference>
<evidence type="ECO:0000256" key="1">
    <source>
        <dbReference type="ARBA" id="ARBA00023002"/>
    </source>
</evidence>
<accession>A0A8H2PV81</accession>
<feature type="domain" description="FAD-binding" evidence="3">
    <location>
        <begin position="22"/>
        <end position="359"/>
    </location>
</feature>
<keyword evidence="5" id="KW-1185">Reference proteome</keyword>
<dbReference type="Proteomes" id="UP000316560">
    <property type="component" value="Unassembled WGS sequence"/>
</dbReference>
<keyword evidence="4" id="KW-0503">Monooxygenase</keyword>
<evidence type="ECO:0000313" key="5">
    <source>
        <dbReference type="Proteomes" id="UP000316560"/>
    </source>
</evidence>
<evidence type="ECO:0000313" key="4">
    <source>
        <dbReference type="EMBL" id="TQO20572.1"/>
    </source>
</evidence>
<reference evidence="4 5" key="1">
    <citation type="submission" date="2019-06" db="EMBL/GenBank/DDBJ databases">
        <title>Sequencing the genomes of 1000 actinobacteria strains.</title>
        <authorList>
            <person name="Klenk H.-P."/>
        </authorList>
    </citation>
    <scope>NUCLEOTIDE SEQUENCE [LARGE SCALE GENOMIC DNA]</scope>
    <source>
        <strain evidence="4 5">DSM 21947</strain>
    </source>
</reference>
<keyword evidence="2" id="KW-0520">NAD</keyword>
<dbReference type="AlphaFoldDB" id="A0A8H2PV81"/>
<evidence type="ECO:0000259" key="3">
    <source>
        <dbReference type="Pfam" id="PF01494"/>
    </source>
</evidence>
<dbReference type="PRINTS" id="PR00420">
    <property type="entry name" value="RNGMNOXGNASE"/>
</dbReference>
<keyword evidence="1" id="KW-0560">Oxidoreductase</keyword>
<dbReference type="InterPro" id="IPR036188">
    <property type="entry name" value="FAD/NAD-bd_sf"/>
</dbReference>
<dbReference type="PANTHER" id="PTHR43476:SF4">
    <property type="entry name" value="BLR0106 PROTEIN"/>
    <property type="match status" value="1"/>
</dbReference>
<dbReference type="SUPFAM" id="SSF54373">
    <property type="entry name" value="FAD-linked reductases, C-terminal domain"/>
    <property type="match status" value="1"/>
</dbReference>
<dbReference type="GO" id="GO:0004497">
    <property type="term" value="F:monooxygenase activity"/>
    <property type="evidence" value="ECO:0007669"/>
    <property type="project" value="UniProtKB-KW"/>
</dbReference>
<dbReference type="Gene3D" id="3.50.50.60">
    <property type="entry name" value="FAD/NAD(P)-binding domain"/>
    <property type="match status" value="1"/>
</dbReference>
<dbReference type="NCBIfam" id="NF006091">
    <property type="entry name" value="PRK08243.1"/>
    <property type="match status" value="1"/>
</dbReference>
<dbReference type="Gene3D" id="3.30.9.10">
    <property type="entry name" value="D-Amino Acid Oxidase, subunit A, domain 2"/>
    <property type="match status" value="1"/>
</dbReference>
<gene>
    <name evidence="4" type="ORF">FB472_2209</name>
</gene>
<organism evidence="4 5">
    <name type="scientific">Rhodoglobus vestalii</name>
    <dbReference type="NCBI Taxonomy" id="193384"/>
    <lineage>
        <taxon>Bacteria</taxon>
        <taxon>Bacillati</taxon>
        <taxon>Actinomycetota</taxon>
        <taxon>Actinomycetes</taxon>
        <taxon>Micrococcales</taxon>
        <taxon>Microbacteriaceae</taxon>
        <taxon>Rhodoglobus</taxon>
    </lineage>
</organism>
<dbReference type="SUPFAM" id="SSF51905">
    <property type="entry name" value="FAD/NAD(P)-binding domain"/>
    <property type="match status" value="1"/>
</dbReference>
<dbReference type="GO" id="GO:0071949">
    <property type="term" value="F:FAD binding"/>
    <property type="evidence" value="ECO:0007669"/>
    <property type="project" value="InterPro"/>
</dbReference>